<gene>
    <name evidence="1" type="ORF">H2198_006170</name>
</gene>
<accession>A0ACC3A3J1</accession>
<sequence length="509" mass="57149">MAEKTDIEHAHTTEERRPSQFEELRKSDTLDTLHNDEAVKVLATYHGDETWTPAEEKKVVRKIDRKLLPLLILTYGLQYYDKAMLSQAAIFGLRVDLQLSKGNRYSFASAIFYLGFIVGATPAIIMAQRFPIERVAFAIVLVWGACLMCTAACHNYQALYAQRFFLGFLESGVSPMFMLVVAGFYKKDEQALRMGAWYCATGYVSIFAPLINFGLGHIKGSLHSWQYMYLVAGSLTIIWSFVILFLLPPDPIRMKGLNERERFIAVARMRVNNAGVRNTHFKKDQALEVLMDIRFWIVFAMAFLIMIANGPVSSFIPIIINDFGYSTLNSLLLTMPAGAVIGTVEIVAPYLAYKYPGNRTWIIVVCQFGTILAALLLWNLPRSARGGLLYACFTLASFGGAYAVLMGIQTANTAGYTKKSVTASGIFLGYCLGNFVGPLVFKTKDSPRYIPGFTIVVITSIIAALLSVVYRYVCIWENKKRDRMGAEAFDHAYEDDLTDIKNPQFRYQL</sequence>
<keyword evidence="2" id="KW-1185">Reference proteome</keyword>
<dbReference type="Proteomes" id="UP001172386">
    <property type="component" value="Unassembled WGS sequence"/>
</dbReference>
<evidence type="ECO:0000313" key="1">
    <source>
        <dbReference type="EMBL" id="KAJ9654815.1"/>
    </source>
</evidence>
<evidence type="ECO:0000313" key="2">
    <source>
        <dbReference type="Proteomes" id="UP001172386"/>
    </source>
</evidence>
<comment type="caution">
    <text evidence="1">The sequence shown here is derived from an EMBL/GenBank/DDBJ whole genome shotgun (WGS) entry which is preliminary data.</text>
</comment>
<organism evidence="1 2">
    <name type="scientific">Neophaeococcomyces mojaviensis</name>
    <dbReference type="NCBI Taxonomy" id="3383035"/>
    <lineage>
        <taxon>Eukaryota</taxon>
        <taxon>Fungi</taxon>
        <taxon>Dikarya</taxon>
        <taxon>Ascomycota</taxon>
        <taxon>Pezizomycotina</taxon>
        <taxon>Eurotiomycetes</taxon>
        <taxon>Chaetothyriomycetidae</taxon>
        <taxon>Chaetothyriales</taxon>
        <taxon>Chaetothyriales incertae sedis</taxon>
        <taxon>Neophaeococcomyces</taxon>
    </lineage>
</organism>
<proteinExistence type="predicted"/>
<protein>
    <submittedName>
        <fullName evidence="1">Uncharacterized protein</fullName>
    </submittedName>
</protein>
<dbReference type="EMBL" id="JAPDRQ010000111">
    <property type="protein sequence ID" value="KAJ9654815.1"/>
    <property type="molecule type" value="Genomic_DNA"/>
</dbReference>
<reference evidence="1" key="1">
    <citation type="submission" date="2022-10" db="EMBL/GenBank/DDBJ databases">
        <title>Culturing micro-colonial fungi from biological soil crusts in the Mojave desert and describing Neophaeococcomyces mojavensis, and introducing the new genera and species Taxawa tesnikishii.</title>
        <authorList>
            <person name="Kurbessoian T."/>
            <person name="Stajich J.E."/>
        </authorList>
    </citation>
    <scope>NUCLEOTIDE SEQUENCE</scope>
    <source>
        <strain evidence="1">JES_112</strain>
    </source>
</reference>
<name>A0ACC3A3J1_9EURO</name>